<sequence>MTTSSHVRPGSEPTKRSLSPARQRIVELLQQLNFGRVENLVVRGGEPVLDPTPVVIREYKFASENGPHPESGRPDCRLKNQVADLMSLLDDIGDGTITVLSVKHGLPFHAELPG</sequence>
<dbReference type="EMBL" id="JAGKQQ010000001">
    <property type="protein sequence ID" value="MBP3954871.1"/>
    <property type="molecule type" value="Genomic_DNA"/>
</dbReference>
<keyword evidence="3" id="KW-1185">Reference proteome</keyword>
<evidence type="ECO:0000313" key="2">
    <source>
        <dbReference type="EMBL" id="MBP3954871.1"/>
    </source>
</evidence>
<comment type="caution">
    <text evidence="2">The sequence shown here is derived from an EMBL/GenBank/DDBJ whole genome shotgun (WGS) entry which is preliminary data.</text>
</comment>
<name>A0ABS5BMD9_9BACT</name>
<reference evidence="2 3" key="1">
    <citation type="submission" date="2021-04" db="EMBL/GenBank/DDBJ databases">
        <authorList>
            <person name="Ivanova A."/>
        </authorList>
    </citation>
    <scope>NUCLEOTIDE SEQUENCE [LARGE SCALE GENOMIC DNA]</scope>
    <source>
        <strain evidence="2 3">G18</strain>
    </source>
</reference>
<accession>A0ABS5BMD9</accession>
<gene>
    <name evidence="2" type="ORF">J8F10_06190</name>
</gene>
<evidence type="ECO:0000256" key="1">
    <source>
        <dbReference type="SAM" id="MobiDB-lite"/>
    </source>
</evidence>
<evidence type="ECO:0000313" key="3">
    <source>
        <dbReference type="Proteomes" id="UP000676565"/>
    </source>
</evidence>
<feature type="region of interest" description="Disordered" evidence="1">
    <location>
        <begin position="1"/>
        <end position="21"/>
    </location>
</feature>
<protein>
    <submittedName>
        <fullName evidence="2">Uncharacterized protein</fullName>
    </submittedName>
</protein>
<dbReference type="Proteomes" id="UP000676565">
    <property type="component" value="Unassembled WGS sequence"/>
</dbReference>
<dbReference type="RefSeq" id="WP_210652981.1">
    <property type="nucleotide sequence ID" value="NZ_JAGKQQ010000001.1"/>
</dbReference>
<organism evidence="2 3">
    <name type="scientific">Gemmata palustris</name>
    <dbReference type="NCBI Taxonomy" id="2822762"/>
    <lineage>
        <taxon>Bacteria</taxon>
        <taxon>Pseudomonadati</taxon>
        <taxon>Planctomycetota</taxon>
        <taxon>Planctomycetia</taxon>
        <taxon>Gemmatales</taxon>
        <taxon>Gemmataceae</taxon>
        <taxon>Gemmata</taxon>
    </lineage>
</organism>
<proteinExistence type="predicted"/>